<feature type="compositionally biased region" description="Low complexity" evidence="1">
    <location>
        <begin position="133"/>
        <end position="149"/>
    </location>
</feature>
<name>A0ABN9YDV2_9DINO</name>
<keyword evidence="3" id="KW-1185">Reference proteome</keyword>
<feature type="region of interest" description="Disordered" evidence="1">
    <location>
        <begin position="68"/>
        <end position="91"/>
    </location>
</feature>
<evidence type="ECO:0000256" key="1">
    <source>
        <dbReference type="SAM" id="MobiDB-lite"/>
    </source>
</evidence>
<evidence type="ECO:0000313" key="2">
    <source>
        <dbReference type="EMBL" id="CAK0909912.1"/>
    </source>
</evidence>
<feature type="compositionally biased region" description="Basic residues" evidence="1">
    <location>
        <begin position="118"/>
        <end position="132"/>
    </location>
</feature>
<proteinExistence type="predicted"/>
<evidence type="ECO:0000313" key="3">
    <source>
        <dbReference type="Proteomes" id="UP001189429"/>
    </source>
</evidence>
<feature type="region of interest" description="Disordered" evidence="1">
    <location>
        <begin position="106"/>
        <end position="149"/>
    </location>
</feature>
<reference evidence="2" key="1">
    <citation type="submission" date="2023-10" db="EMBL/GenBank/DDBJ databases">
        <authorList>
            <person name="Chen Y."/>
            <person name="Shah S."/>
            <person name="Dougan E. K."/>
            <person name="Thang M."/>
            <person name="Chan C."/>
        </authorList>
    </citation>
    <scope>NUCLEOTIDE SEQUENCE [LARGE SCALE GENOMIC DNA]</scope>
</reference>
<comment type="caution">
    <text evidence="2">The sequence shown here is derived from an EMBL/GenBank/DDBJ whole genome shotgun (WGS) entry which is preliminary data.</text>
</comment>
<accession>A0ABN9YDV2</accession>
<protein>
    <submittedName>
        <fullName evidence="2">Uncharacterized protein</fullName>
    </submittedName>
</protein>
<sequence>MSRAVGVKALPAVPAGRRWPMGEGCSACGEGCDEGFTAERKCFVDQDEVKIGYGDQTVYSKAGARQAASAPLGGQSPGRPARLTPSPVTWADGLFRPTGSSLASRVRLTPKASSFPARPRRRAARRGGRARARPSAAPGRSRAARPPWAARGRAGVEQWRSVLACLWAHHGMFSEPFCGLRGSFSEPVWPRPSRFDASGSCSRNMLSVLSKCLGFRIISR</sequence>
<dbReference type="EMBL" id="CAUYUJ010022282">
    <property type="protein sequence ID" value="CAK0909912.1"/>
    <property type="molecule type" value="Genomic_DNA"/>
</dbReference>
<dbReference type="Proteomes" id="UP001189429">
    <property type="component" value="Unassembled WGS sequence"/>
</dbReference>
<gene>
    <name evidence="2" type="ORF">PCOR1329_LOCUS84209</name>
</gene>
<organism evidence="2 3">
    <name type="scientific">Prorocentrum cordatum</name>
    <dbReference type="NCBI Taxonomy" id="2364126"/>
    <lineage>
        <taxon>Eukaryota</taxon>
        <taxon>Sar</taxon>
        <taxon>Alveolata</taxon>
        <taxon>Dinophyceae</taxon>
        <taxon>Prorocentrales</taxon>
        <taxon>Prorocentraceae</taxon>
        <taxon>Prorocentrum</taxon>
    </lineage>
</organism>